<accession>A0ABU7HQ58</accession>
<dbReference type="InterPro" id="IPR055385">
    <property type="entry name" value="GpJ_HDII-ins2"/>
</dbReference>
<evidence type="ECO:0000313" key="5">
    <source>
        <dbReference type="EMBL" id="MEE1933667.1"/>
    </source>
</evidence>
<dbReference type="InterPro" id="IPR053171">
    <property type="entry name" value="Viral_Tip_Attach_Protein"/>
</dbReference>
<protein>
    <submittedName>
        <fullName evidence="5">Phage tail protein</fullName>
    </submittedName>
</protein>
<feature type="domain" description="Tip attachment protein J" evidence="3">
    <location>
        <begin position="346"/>
        <end position="508"/>
    </location>
</feature>
<dbReference type="InterPro" id="IPR015406">
    <property type="entry name" value="GpJ_CSF"/>
</dbReference>
<comment type="caution">
    <text evidence="5">The sequence shown here is derived from an EMBL/GenBank/DDBJ whole genome shotgun (WGS) entry which is preliminary data.</text>
</comment>
<dbReference type="Pfam" id="PF13550">
    <property type="entry name" value="Phage-tail_3"/>
    <property type="match status" value="1"/>
</dbReference>
<organism evidence="5 6">
    <name type="scientific">Pseudomonas ulcerans</name>
    <dbReference type="NCBI Taxonomy" id="3115852"/>
    <lineage>
        <taxon>Bacteria</taxon>
        <taxon>Pseudomonadati</taxon>
        <taxon>Pseudomonadota</taxon>
        <taxon>Gammaproteobacteria</taxon>
        <taxon>Pseudomonadales</taxon>
        <taxon>Pseudomonadaceae</taxon>
        <taxon>Pseudomonas</taxon>
    </lineage>
</organism>
<dbReference type="PANTHER" id="PTHR36251">
    <property type="entry name" value="FELS-1 PROPHAGE HOST SPECIFICITY PROTEIN-RELATED"/>
    <property type="match status" value="1"/>
</dbReference>
<dbReference type="RefSeq" id="WP_330074495.1">
    <property type="nucleotide sequence ID" value="NZ_JAZDQJ010000009.1"/>
</dbReference>
<name>A0ABU7HQ58_9PSED</name>
<keyword evidence="6" id="KW-1185">Reference proteome</keyword>
<evidence type="ECO:0000313" key="6">
    <source>
        <dbReference type="Proteomes" id="UP001335100"/>
    </source>
</evidence>
<dbReference type="PANTHER" id="PTHR36251:SF2">
    <property type="entry name" value="GIFSY-2 PROPHAGE HOST SPECIFICITY PROTEIN J, PHAGE LAMBDA"/>
    <property type="match status" value="1"/>
</dbReference>
<evidence type="ECO:0000256" key="1">
    <source>
        <dbReference type="SAM" id="MobiDB-lite"/>
    </source>
</evidence>
<dbReference type="InterPro" id="IPR032876">
    <property type="entry name" value="J_dom"/>
</dbReference>
<proteinExistence type="predicted"/>
<dbReference type="Pfam" id="PF09327">
    <property type="entry name" value="Phage_Tail_Tip"/>
    <property type="match status" value="1"/>
</dbReference>
<reference evidence="5 6" key="1">
    <citation type="submission" date="2024-01" db="EMBL/GenBank/DDBJ databases">
        <title>Unpublished Manusciprt.</title>
        <authorList>
            <person name="Duman M."/>
            <person name="Valdes E.G."/>
            <person name="Ajmi N."/>
            <person name="Altun S."/>
            <person name="Saticioglu I.B."/>
        </authorList>
    </citation>
    <scope>NUCLEOTIDE SEQUENCE [LARGE SCALE GENOMIC DNA]</scope>
    <source>
        <strain evidence="5 6">148P</strain>
    </source>
</reference>
<feature type="domain" description="Tip attachment protein J central straight fiber" evidence="2">
    <location>
        <begin position="1132"/>
        <end position="1266"/>
    </location>
</feature>
<gene>
    <name evidence="5" type="ORF">V0R50_10585</name>
</gene>
<evidence type="ECO:0000259" key="2">
    <source>
        <dbReference type="Pfam" id="PF09327"/>
    </source>
</evidence>
<evidence type="ECO:0000259" key="3">
    <source>
        <dbReference type="Pfam" id="PF13550"/>
    </source>
</evidence>
<feature type="region of interest" description="Disordered" evidence="1">
    <location>
        <begin position="1"/>
        <end position="25"/>
    </location>
</feature>
<sequence>MGAAVQMDIGGGKGGESKPHTPYKAPDTALSIATAKMLYIISEGEIAGPVNDGRSYKLDGTPLIGPDGSEAFPGTTWEFRSGSVDQEHIAGFPAAEYEQSSGLPVELRSDSPWTRAITNRDLSAVRVRLSWPQIFQIQSNGDQVGYRIDYAIELSVNGGAFSTVLSATLADKGTTEYERSHRIDLPPDFTSAVLRVRRITPNRNDPASFADTMRVKALTEVVDAKLRYPNLALAALQYDAAQFSNIPKFSLLCRGRIIKVPSNYDPSTRLYTGSWDGTFKLAYSNNPAWVWYDLLLHRRYGLGRRITADMVDRWTLYEIGRYCDVMVPDGKGGVQPRMTTNVYIQDQAEGYALLSDLASVFRGSSCWNGSQVTVIADIPGNDDGYVFTRSNIIGEFDYGAIALPDRHTRAKVSWDNPENEFKTEPVPVTNEDMIGVLGHRMLDVARFACTVEGEAIRHGIWALKSEELETWTVRFTTGMEGRNIEPGQIISVADELLSGRPNGGRISAATERVITLDIDAQVQPEDRLVINLPSGKAEGRIVKSVSGRAVTVMADYSELPEAECAWSVESADLAVMRFRVQTIEPKGMHQWEISAVQHEPGKFDAIDHGARVDPQPITILPPGVIEPPESVSIASRSVVSQGIAVTTMRATWPAVKGAISYNVEWRKDSGSWIPLPPTGTLGAEVEGIYSGIYQVRVAAVSVLDVSSVFATSAPTELKGKEGLPPAVAFLQTTPLVYGTRLNWGFPAGAEDTQRTEIWQSQTTSREDALKLGDYAYPQAEHELHGLLPGASFFYWARLIDRSGNIGPWYPEGVGVNGQASSDQSLYDEYFRDKIGASALYQELRDEIEKISGDGPDSVNGRIEEAKQELYERIDELTDALAYDESKVYAMGDVVRVGQRLFQARAAVPAGAAPPDPVYWSDVGTIAQAVDALAMQVQQHTAAIEELDGKVTASASQLTALQAAWREDSGEGDLLDALDAAQSKARFAQEVRVRASEHESTVARLTTLDADVAGNKAGLSTLEQVVATNEQSTASSLNQLTTEVDDNTSRIQQVSESLSDTDQAVASLRTSVESVYTAGRDDTGEGDLTGALDAWQTKAKFATEVRTLADADQALARKSESLEVSLGDTRASVQRVDQTVSTVDGKVSSMSTWKTETNVNGKRVATGIVQGSDGEVGEIILSGQRVVIVDGINGAEGNLFVFENGRLFLNTALINTLFVQQIVAGMSIVSEALNSQGQPLLELNFKTGRVVIRGQDANGSTLISNGQVNTYYLSGNPATKMGIGI</sequence>
<dbReference type="Proteomes" id="UP001335100">
    <property type="component" value="Unassembled WGS sequence"/>
</dbReference>
<dbReference type="EMBL" id="JAZDQJ010000009">
    <property type="protein sequence ID" value="MEE1933667.1"/>
    <property type="molecule type" value="Genomic_DNA"/>
</dbReference>
<feature type="domain" description="Tip attachment protein J HDII-ins2" evidence="4">
    <location>
        <begin position="102"/>
        <end position="224"/>
    </location>
</feature>
<evidence type="ECO:0000259" key="4">
    <source>
        <dbReference type="Pfam" id="PF24801"/>
    </source>
</evidence>
<dbReference type="Pfam" id="PF24801">
    <property type="entry name" value="FNIII-A_GpJ"/>
    <property type="match status" value="1"/>
</dbReference>